<proteinExistence type="predicted"/>
<organism evidence="3 4">
    <name type="scientific">Cynara cardunculus var. scolymus</name>
    <name type="common">Globe artichoke</name>
    <name type="synonym">Cynara scolymus</name>
    <dbReference type="NCBI Taxonomy" id="59895"/>
    <lineage>
        <taxon>Eukaryota</taxon>
        <taxon>Viridiplantae</taxon>
        <taxon>Streptophyta</taxon>
        <taxon>Embryophyta</taxon>
        <taxon>Tracheophyta</taxon>
        <taxon>Spermatophyta</taxon>
        <taxon>Magnoliopsida</taxon>
        <taxon>eudicotyledons</taxon>
        <taxon>Gunneridae</taxon>
        <taxon>Pentapetalae</taxon>
        <taxon>asterids</taxon>
        <taxon>campanulids</taxon>
        <taxon>Asterales</taxon>
        <taxon>Asteraceae</taxon>
        <taxon>Carduoideae</taxon>
        <taxon>Cardueae</taxon>
        <taxon>Carduinae</taxon>
        <taxon>Cynara</taxon>
    </lineage>
</organism>
<comment type="caution">
    <text evidence="3">The sequence shown here is derived from an EMBL/GenBank/DDBJ whole genome shotgun (WGS) entry which is preliminary data.</text>
</comment>
<name>A0A103XPR2_CYNCS</name>
<feature type="compositionally biased region" description="Low complexity" evidence="2">
    <location>
        <begin position="41"/>
        <end position="50"/>
    </location>
</feature>
<reference evidence="3 4" key="1">
    <citation type="journal article" date="2016" name="Sci. Rep.">
        <title>The genome sequence of the outbreeding globe artichoke constructed de novo incorporating a phase-aware low-pass sequencing strategy of F1 progeny.</title>
        <authorList>
            <person name="Scaglione D."/>
            <person name="Reyes-Chin-Wo S."/>
            <person name="Acquadro A."/>
            <person name="Froenicke L."/>
            <person name="Portis E."/>
            <person name="Beitel C."/>
            <person name="Tirone M."/>
            <person name="Mauro R."/>
            <person name="Lo Monaco A."/>
            <person name="Mauromicale G."/>
            <person name="Faccioli P."/>
            <person name="Cattivelli L."/>
            <person name="Rieseberg L."/>
            <person name="Michelmore R."/>
            <person name="Lanteri S."/>
        </authorList>
    </citation>
    <scope>NUCLEOTIDE SEQUENCE [LARGE SCALE GENOMIC DNA]</scope>
    <source>
        <strain evidence="3">2C</strain>
    </source>
</reference>
<dbReference type="AlphaFoldDB" id="A0A103XPR2"/>
<dbReference type="EMBL" id="LEKV01004538">
    <property type="protein sequence ID" value="KVH94637.1"/>
    <property type="molecule type" value="Genomic_DNA"/>
</dbReference>
<accession>A0A103XPR2</accession>
<keyword evidence="1" id="KW-0175">Coiled coil</keyword>
<feature type="region of interest" description="Disordered" evidence="2">
    <location>
        <begin position="1"/>
        <end position="50"/>
    </location>
</feature>
<dbReference type="PANTHER" id="PTHR48163:SF2">
    <property type="entry name" value="EXPRESSED PROTEIN"/>
    <property type="match status" value="1"/>
</dbReference>
<evidence type="ECO:0000313" key="3">
    <source>
        <dbReference type="EMBL" id="KVH94637.1"/>
    </source>
</evidence>
<evidence type="ECO:0000313" key="4">
    <source>
        <dbReference type="Proteomes" id="UP000243975"/>
    </source>
</evidence>
<protein>
    <submittedName>
        <fullName evidence="3">Uncharacterized protein</fullName>
    </submittedName>
</protein>
<dbReference type="STRING" id="59895.A0A103XPR2"/>
<gene>
    <name evidence="3" type="ORF">Ccrd_003279</name>
</gene>
<evidence type="ECO:0000256" key="2">
    <source>
        <dbReference type="SAM" id="MobiDB-lite"/>
    </source>
</evidence>
<keyword evidence="4" id="KW-1185">Reference proteome</keyword>
<dbReference type="Gramene" id="KVH94637">
    <property type="protein sequence ID" value="KVH94637"/>
    <property type="gene ID" value="Ccrd_003279"/>
</dbReference>
<feature type="coiled-coil region" evidence="1">
    <location>
        <begin position="57"/>
        <end position="84"/>
    </location>
</feature>
<dbReference type="Proteomes" id="UP000243975">
    <property type="component" value="Unassembled WGS sequence"/>
</dbReference>
<feature type="coiled-coil region" evidence="1">
    <location>
        <begin position="125"/>
        <end position="297"/>
    </location>
</feature>
<dbReference type="OMA" id="IPIANDH"/>
<dbReference type="PANTHER" id="PTHR48163">
    <property type="entry name" value="BNAC02G25670D PROTEIN"/>
    <property type="match status" value="1"/>
</dbReference>
<sequence length="404" mass="45549">MASHHASLGRRTLEEIRQKRAAQKLGKTSSGPDITKPPSPRGISRSSSGTGISEYDISGLVSQIQDLQKRNAGLDKENKTLSSKVYSFSKTILVVTSNPLFMIDDIFFLVFVPQLHSKETENDMLQKRVNDLEDFSAQLRALKKRLKEAEEEQYRAEEDAAALRAELNSLQQQSISGNVGASISMGGPPDQMQAIEKELADLKTQLEQESMLRRQEGMLRRQEQQQLAEEQLRISTIISEKKDLEEKLAAMSKNITERLEKQLHDMAVAVEKLESSRQKLLLEIDTQSSEIESLFEENSNLSSAYHEATSVVVHWENQELRMMLDRLRREQASIPIANDHESNKDGNAMISDGHTGEVVSLKLSAQLRQAMQAYNSLARTYKPVLRNIETNLLKMKQDGSLTVQ</sequence>
<evidence type="ECO:0000256" key="1">
    <source>
        <dbReference type="SAM" id="Coils"/>
    </source>
</evidence>